<keyword evidence="3" id="KW-1185">Reference proteome</keyword>
<evidence type="ECO:0000313" key="3">
    <source>
        <dbReference type="Proteomes" id="UP000588647"/>
    </source>
</evidence>
<reference evidence="2 3" key="1">
    <citation type="submission" date="2020-08" db="EMBL/GenBank/DDBJ databases">
        <title>Genomic Encyclopedia of Type Strains, Phase IV (KMG-IV): sequencing the most valuable type-strain genomes for metagenomic binning, comparative biology and taxonomic classification.</title>
        <authorList>
            <person name="Goeker M."/>
        </authorList>
    </citation>
    <scope>NUCLEOTIDE SEQUENCE [LARGE SCALE GENOMIC DNA]</scope>
    <source>
        <strain evidence="2 3">DSM 103570</strain>
    </source>
</reference>
<dbReference type="SMART" id="SM00530">
    <property type="entry name" value="HTH_XRE"/>
    <property type="match status" value="1"/>
</dbReference>
<sequence length="95" mass="10524">MAKKRPIVLRADPGDAEDFDVGPDAMERAVKSRIVRMARTGLGLSQEEFARRFKVPVGTLRDWEQARVTPPDFAVAYARVIAAMPEKVAEIVDVA</sequence>
<dbReference type="PROSITE" id="PS50943">
    <property type="entry name" value="HTH_CROC1"/>
    <property type="match status" value="1"/>
</dbReference>
<dbReference type="Proteomes" id="UP000588647">
    <property type="component" value="Unassembled WGS sequence"/>
</dbReference>
<dbReference type="GO" id="GO:0003677">
    <property type="term" value="F:DNA binding"/>
    <property type="evidence" value="ECO:0007669"/>
    <property type="project" value="InterPro"/>
</dbReference>
<dbReference type="InterPro" id="IPR010982">
    <property type="entry name" value="Lambda_DNA-bd_dom_sf"/>
</dbReference>
<gene>
    <name evidence="2" type="ORF">GGR03_004555</name>
</gene>
<dbReference type="EMBL" id="JACIEM010000006">
    <property type="protein sequence ID" value="MBB4005456.1"/>
    <property type="molecule type" value="Genomic_DNA"/>
</dbReference>
<accession>A0A7W6HHU5</accession>
<dbReference type="CDD" id="cd00093">
    <property type="entry name" value="HTH_XRE"/>
    <property type="match status" value="1"/>
</dbReference>
<dbReference type="Gene3D" id="1.10.260.40">
    <property type="entry name" value="lambda repressor-like DNA-binding domains"/>
    <property type="match status" value="1"/>
</dbReference>
<dbReference type="InterPro" id="IPR001387">
    <property type="entry name" value="Cro/C1-type_HTH"/>
</dbReference>
<feature type="domain" description="HTH cro/C1-type" evidence="1">
    <location>
        <begin position="35"/>
        <end position="91"/>
    </location>
</feature>
<organism evidence="2 3">
    <name type="scientific">Aurantimonas endophytica</name>
    <dbReference type="NCBI Taxonomy" id="1522175"/>
    <lineage>
        <taxon>Bacteria</taxon>
        <taxon>Pseudomonadati</taxon>
        <taxon>Pseudomonadota</taxon>
        <taxon>Alphaproteobacteria</taxon>
        <taxon>Hyphomicrobiales</taxon>
        <taxon>Aurantimonadaceae</taxon>
        <taxon>Aurantimonas</taxon>
    </lineage>
</organism>
<proteinExistence type="predicted"/>
<dbReference type="Pfam" id="PF01381">
    <property type="entry name" value="HTH_3"/>
    <property type="match status" value="1"/>
</dbReference>
<dbReference type="AlphaFoldDB" id="A0A7W6HHU5"/>
<evidence type="ECO:0000313" key="2">
    <source>
        <dbReference type="EMBL" id="MBB4005456.1"/>
    </source>
</evidence>
<protein>
    <submittedName>
        <fullName evidence="2">Putative transcriptional regulator</fullName>
    </submittedName>
</protein>
<dbReference type="RefSeq" id="WP_252920326.1">
    <property type="nucleotide sequence ID" value="NZ_JAAAMM010000006.1"/>
</dbReference>
<evidence type="ECO:0000259" key="1">
    <source>
        <dbReference type="PROSITE" id="PS50943"/>
    </source>
</evidence>
<comment type="caution">
    <text evidence="2">The sequence shown here is derived from an EMBL/GenBank/DDBJ whole genome shotgun (WGS) entry which is preliminary data.</text>
</comment>
<name>A0A7W6HHU5_9HYPH</name>
<dbReference type="SUPFAM" id="SSF47413">
    <property type="entry name" value="lambda repressor-like DNA-binding domains"/>
    <property type="match status" value="1"/>
</dbReference>